<comment type="caution">
    <text evidence="4">The sequence shown here is derived from an EMBL/GenBank/DDBJ whole genome shotgun (WGS) entry which is preliminary data.</text>
</comment>
<dbReference type="EMBL" id="BPVZ01000045">
    <property type="protein sequence ID" value="GKV16467.1"/>
    <property type="molecule type" value="Genomic_DNA"/>
</dbReference>
<accession>A0AAV5JS62</accession>
<dbReference type="AlphaFoldDB" id="A0AAV5JS62"/>
<evidence type="ECO:0000256" key="2">
    <source>
        <dbReference type="ARBA" id="ARBA00006190"/>
    </source>
</evidence>
<comment type="subcellular location">
    <subcellularLocation>
        <location evidence="1">Endosome</location>
    </subcellularLocation>
</comment>
<protein>
    <submittedName>
        <fullName evidence="4">Uncharacterized protein</fullName>
    </submittedName>
</protein>
<name>A0AAV5JS62_9ROSI</name>
<dbReference type="PANTHER" id="PTHR22761:SF10">
    <property type="entry name" value="GH13992P"/>
    <property type="match status" value="1"/>
</dbReference>
<reference evidence="4 5" key="1">
    <citation type="journal article" date="2021" name="Commun. Biol.">
        <title>The genome of Shorea leprosula (Dipterocarpaceae) highlights the ecological relevance of drought in aseasonal tropical rainforests.</title>
        <authorList>
            <person name="Ng K.K.S."/>
            <person name="Kobayashi M.J."/>
            <person name="Fawcett J.A."/>
            <person name="Hatakeyama M."/>
            <person name="Paape T."/>
            <person name="Ng C.H."/>
            <person name="Ang C.C."/>
            <person name="Tnah L.H."/>
            <person name="Lee C.T."/>
            <person name="Nishiyama T."/>
            <person name="Sese J."/>
            <person name="O'Brien M.J."/>
            <person name="Copetti D."/>
            <person name="Mohd Noor M.I."/>
            <person name="Ong R.C."/>
            <person name="Putra M."/>
            <person name="Sireger I.Z."/>
            <person name="Indrioko S."/>
            <person name="Kosugi Y."/>
            <person name="Izuno A."/>
            <person name="Isagi Y."/>
            <person name="Lee S.L."/>
            <person name="Shimizu K.K."/>
        </authorList>
    </citation>
    <scope>NUCLEOTIDE SEQUENCE [LARGE SCALE GENOMIC DNA]</scope>
    <source>
        <strain evidence="4">214</strain>
    </source>
</reference>
<dbReference type="Gene3D" id="6.10.250.1710">
    <property type="match status" value="1"/>
</dbReference>
<evidence type="ECO:0000313" key="4">
    <source>
        <dbReference type="EMBL" id="GKV16467.1"/>
    </source>
</evidence>
<dbReference type="PANTHER" id="PTHR22761">
    <property type="entry name" value="CHARGED MULTIVESICULAR BODY PROTEIN"/>
    <property type="match status" value="1"/>
</dbReference>
<keyword evidence="3" id="KW-0967">Endosome</keyword>
<comment type="similarity">
    <text evidence="2">Belongs to the SNF7 family.</text>
</comment>
<proteinExistence type="inferred from homology"/>
<dbReference type="InterPro" id="IPR005024">
    <property type="entry name" value="Snf7_fam"/>
</dbReference>
<dbReference type="GO" id="GO:0009898">
    <property type="term" value="C:cytoplasmic side of plasma membrane"/>
    <property type="evidence" value="ECO:0007669"/>
    <property type="project" value="TreeGrafter"/>
</dbReference>
<evidence type="ECO:0000256" key="3">
    <source>
        <dbReference type="ARBA" id="ARBA00022753"/>
    </source>
</evidence>
<evidence type="ECO:0000256" key="1">
    <source>
        <dbReference type="ARBA" id="ARBA00004177"/>
    </source>
</evidence>
<dbReference type="GO" id="GO:0000815">
    <property type="term" value="C:ESCRT III complex"/>
    <property type="evidence" value="ECO:0007669"/>
    <property type="project" value="TreeGrafter"/>
</dbReference>
<sequence length="140" mass="15500">MASLGLISAELGKSWSKIVMLECVKATTETLDISAMMAINKATVINKADKTMDEILQQYENIREIREALSSPTGAATNFDDDELEAALEELKQSNLEELPIMQATNTSCFSKEKQNQRRSCGFTGRDDSLIVTHYSCLSL</sequence>
<keyword evidence="5" id="KW-1185">Reference proteome</keyword>
<organism evidence="4 5">
    <name type="scientific">Rubroshorea leprosula</name>
    <dbReference type="NCBI Taxonomy" id="152421"/>
    <lineage>
        <taxon>Eukaryota</taxon>
        <taxon>Viridiplantae</taxon>
        <taxon>Streptophyta</taxon>
        <taxon>Embryophyta</taxon>
        <taxon>Tracheophyta</taxon>
        <taxon>Spermatophyta</taxon>
        <taxon>Magnoliopsida</taxon>
        <taxon>eudicotyledons</taxon>
        <taxon>Gunneridae</taxon>
        <taxon>Pentapetalae</taxon>
        <taxon>rosids</taxon>
        <taxon>malvids</taxon>
        <taxon>Malvales</taxon>
        <taxon>Dipterocarpaceae</taxon>
        <taxon>Rubroshorea</taxon>
    </lineage>
</organism>
<dbReference type="Proteomes" id="UP001054252">
    <property type="component" value="Unassembled WGS sequence"/>
</dbReference>
<dbReference type="GO" id="GO:0032511">
    <property type="term" value="P:late endosome to vacuole transport via multivesicular body sorting pathway"/>
    <property type="evidence" value="ECO:0007669"/>
    <property type="project" value="TreeGrafter"/>
</dbReference>
<dbReference type="GO" id="GO:0005771">
    <property type="term" value="C:multivesicular body"/>
    <property type="evidence" value="ECO:0007669"/>
    <property type="project" value="TreeGrafter"/>
</dbReference>
<gene>
    <name evidence="4" type="ORF">SLEP1_g27107</name>
</gene>
<dbReference type="GO" id="GO:0006900">
    <property type="term" value="P:vesicle budding from membrane"/>
    <property type="evidence" value="ECO:0007669"/>
    <property type="project" value="TreeGrafter"/>
</dbReference>
<dbReference type="Pfam" id="PF03357">
    <property type="entry name" value="Snf7"/>
    <property type="match status" value="1"/>
</dbReference>
<evidence type="ECO:0000313" key="5">
    <source>
        <dbReference type="Proteomes" id="UP001054252"/>
    </source>
</evidence>